<dbReference type="VEuPathDB" id="PlasmoDB:PY17X_1002600"/>
<dbReference type="EMBL" id="LM993664">
    <property type="protein sequence ID" value="VTZ78762.1"/>
    <property type="molecule type" value="Genomic_DNA"/>
</dbReference>
<proteinExistence type="predicted"/>
<evidence type="ECO:0000313" key="5">
    <source>
        <dbReference type="Proteomes" id="UP000072874"/>
    </source>
</evidence>
<accession>A0A077YGU7</accession>
<evidence type="ECO:0000256" key="1">
    <source>
        <dbReference type="SAM" id="MobiDB-lite"/>
    </source>
</evidence>
<dbReference type="OMA" id="KNKFMYL"/>
<dbReference type="VEuPathDB" id="PlasmoDB:PYYM_1002600"/>
<feature type="transmembrane region" description="Helical" evidence="2">
    <location>
        <begin position="405"/>
        <end position="430"/>
    </location>
</feature>
<organism evidence="3 6">
    <name type="scientific">Plasmodium yoelii</name>
    <dbReference type="NCBI Taxonomy" id="5861"/>
    <lineage>
        <taxon>Eukaryota</taxon>
        <taxon>Sar</taxon>
        <taxon>Alveolata</taxon>
        <taxon>Apicomplexa</taxon>
        <taxon>Aconoidasida</taxon>
        <taxon>Haemosporida</taxon>
        <taxon>Plasmodiidae</taxon>
        <taxon>Plasmodium</taxon>
        <taxon>Plasmodium (Vinckeia)</taxon>
    </lineage>
</organism>
<keyword evidence="2" id="KW-1133">Transmembrane helix</keyword>
<dbReference type="VEuPathDB" id="PlasmoDB:PY02444"/>
<name>A0A077YGU7_PLAYE</name>
<keyword evidence="2" id="KW-0812">Transmembrane</keyword>
<dbReference type="EMBL" id="LK934638">
    <property type="protein sequence ID" value="CDU84866.1"/>
    <property type="molecule type" value="Genomic_DNA"/>
</dbReference>
<evidence type="ECO:0000313" key="6">
    <source>
        <dbReference type="Proteomes" id="UP000072904"/>
    </source>
</evidence>
<reference evidence="3" key="2">
    <citation type="submission" date="2014-05" db="EMBL/GenBank/DDBJ databases">
        <authorList>
            <person name="Aslett A.Martin."/>
            <person name="De Silva Nishadi"/>
        </authorList>
    </citation>
    <scope>NUCLEOTIDE SEQUENCE</scope>
    <source>
        <strain evidence="3">YM</strain>
    </source>
</reference>
<gene>
    <name evidence="4" type="ORF">PY17X_1002600</name>
    <name evidence="3" type="ORF">PYYM_1002600</name>
</gene>
<reference evidence="4" key="3">
    <citation type="submission" date="2014-05" db="EMBL/GenBank/DDBJ databases">
        <authorList>
            <person name="Aslett M.A."/>
            <person name="De Silva N."/>
        </authorList>
    </citation>
    <scope>NUCLEOTIDE SEQUENCE</scope>
    <source>
        <strain evidence="4">17X</strain>
    </source>
</reference>
<dbReference type="RefSeq" id="XP_730326.2">
    <property type="nucleotide sequence ID" value="XM_725233.2"/>
</dbReference>
<sequence>MHFITSNNKRYAEKKRAPIIYHKNEIKKRKHKEEETYISEKNENHGSIYINLGNVKNQITTFNSKLTEKNNPKCMNSVKKTKIGSKKRNKKNILLKNSQNPVLLNNNEIEENENDSSESIDFINFSEHNNELYTIKCSRNRKNSIDIMVQRSNSHSNSYEDSSIEDDITITDVSMTTDLGYNTDRQFLKNFEYLNCTKKQFLFENYEIIKSLDIFKNLVSYENFKKYSNKIFNDMCNVNDITNCSYLSFEKNNIIFEKNKNSKKNSSIYYYVNPYLKKRIKKRIKKNWSRKVLIYFPFYRKRIFVEAILEHFEIGKKGNQKNKGNESEESENNNEEENCKKDEDLKTQCYNIIKRIKKHKCFRSTTQCKNKKNSESLLISNYFCEKLLSNKNFTKMELDYYEFEFLSIFFLTYFRYTLYLAGFINSFFLYHSNEIYFHIFVLNRYHYFIDKFYEQCTNMPFTEQEKTQIIIAYKKSIILILDYLDALYPLFILLYKVVKRIKRKFAMIFNIKHAESIIINQIEMITTKNISLKTTPLSHQNKQNSENSNMNDNFIGIFSKIKKINKKKRKFFKNYYDKFILMIMNSLDRYWIVDLGNNQEIKNTNTRINSNSNNLEINTNNNNMHINRCIEQTILNMKNNMFIKYIIYSIVLKLISIMSKLENSKFTEETKICKTNILLISTLLTFKSFKNMKKKDKWILLLKHNYFYIEKSLYFFKELHEKKIIYYQIQNMFRYILTFKINIVYNTFIHYFYWSDILNSNTIYTIYKYVYYVENFTAKTGISDTYTYTHLQNNKSPKYFIIIPFLYKGLVYKLKFDINSHGFVYSLYNCLKFIFLEKSNLELIERNYKIENELIPLFNNVINSLSFEKYKNIQNPIKNLIINCFFHFENNILKNILYNTITKINHMRCRGHLCTLTSFALTYQTKLNQEFYELLANEKDHQIKKIDKVYIYKEIKRRIEFANKMDTTTRIHS</sequence>
<protein>
    <submittedName>
        <fullName evidence="3">Uncharacterized protein</fullName>
    </submittedName>
</protein>
<evidence type="ECO:0000256" key="2">
    <source>
        <dbReference type="SAM" id="Phobius"/>
    </source>
</evidence>
<reference evidence="4" key="4">
    <citation type="submission" date="2019-05" db="EMBL/GenBank/DDBJ databases">
        <authorList>
            <consortium name="Pathogen Informatics"/>
        </authorList>
    </citation>
    <scope>NUCLEOTIDE SEQUENCE</scope>
    <source>
        <strain evidence="4">17X</strain>
    </source>
</reference>
<keyword evidence="2" id="KW-0472">Membrane</keyword>
<feature type="transmembrane region" description="Helical" evidence="2">
    <location>
        <begin position="477"/>
        <end position="498"/>
    </location>
</feature>
<evidence type="ECO:0000313" key="3">
    <source>
        <dbReference type="EMBL" id="CDU84866.1"/>
    </source>
</evidence>
<dbReference type="GeneID" id="3829549"/>
<dbReference type="Proteomes" id="UP000072904">
    <property type="component" value="Chromosome 10"/>
</dbReference>
<evidence type="ECO:0000313" key="4">
    <source>
        <dbReference type="EMBL" id="VTZ78762.1"/>
    </source>
</evidence>
<dbReference type="OrthoDB" id="382546at2759"/>
<feature type="compositionally biased region" description="Acidic residues" evidence="1">
    <location>
        <begin position="327"/>
        <end position="336"/>
    </location>
</feature>
<feature type="region of interest" description="Disordered" evidence="1">
    <location>
        <begin position="319"/>
        <end position="338"/>
    </location>
</feature>
<dbReference type="AlphaFoldDB" id="A0A077YGU7"/>
<reference evidence="5 6" key="1">
    <citation type="journal article" date="2014" name="BMC Biol.">
        <title>A comprehensive evaluation of rodent malaria parasite genomes and gene expression.</title>
        <authorList>
            <person name="Otto T.D."/>
            <person name="Bohme U."/>
            <person name="Jackson A.P."/>
            <person name="Hunt M."/>
            <person name="Franke-Fayard B."/>
            <person name="Hoeijmakers W.A."/>
            <person name="Religa A.A."/>
            <person name="Robertson L."/>
            <person name="Sanders M."/>
            <person name="Ogun S.A."/>
            <person name="Cunningham D."/>
            <person name="Erhart A."/>
            <person name="Billker O."/>
            <person name="Khan S.M."/>
            <person name="Stunnenberg H.G."/>
            <person name="Langhorne J."/>
            <person name="Holder A.A."/>
            <person name="Waters A.P."/>
            <person name="Newbold C.I."/>
            <person name="Pain A."/>
            <person name="Berriman M."/>
            <person name="Janse C.J."/>
        </authorList>
    </citation>
    <scope>NUCLEOTIDE SEQUENCE [LARGE SCALE GENOMIC DNA]</scope>
    <source>
        <strain evidence="4 5">17X</strain>
        <strain evidence="3 6">YM</strain>
    </source>
</reference>
<dbReference type="VEuPathDB" id="PlasmoDB:Py17XNL_001002084"/>
<dbReference type="Proteomes" id="UP000072874">
    <property type="component" value="Chromosome 10"/>
</dbReference>
<dbReference type="KEGG" id="pyo:PY17X_1002600"/>
<dbReference type="VEuPathDB" id="PlasmoDB:PY02445"/>